<dbReference type="FunFam" id="3.30.200.20:FF:000042">
    <property type="entry name" value="Aurora kinase A"/>
    <property type="match status" value="1"/>
</dbReference>
<feature type="binding site" evidence="4">
    <location>
        <position position="796"/>
    </location>
    <ligand>
        <name>ATP</name>
        <dbReference type="ChEBI" id="CHEBI:30616"/>
    </ligand>
</feature>
<dbReference type="Gene3D" id="1.10.510.10">
    <property type="entry name" value="Transferase(Phosphotransferase) domain 1"/>
    <property type="match status" value="1"/>
</dbReference>
<keyword evidence="3 4" id="KW-0067">ATP-binding</keyword>
<dbReference type="Proteomes" id="UP000039865">
    <property type="component" value="Unassembled WGS sequence"/>
</dbReference>
<evidence type="ECO:0000256" key="2">
    <source>
        <dbReference type="ARBA" id="ARBA00022741"/>
    </source>
</evidence>
<comment type="subunit">
    <text evidence="1">Monomer.</text>
</comment>
<dbReference type="GO" id="GO:0004674">
    <property type="term" value="F:protein serine/threonine kinase activity"/>
    <property type="evidence" value="ECO:0007669"/>
    <property type="project" value="TreeGrafter"/>
</dbReference>
<dbReference type="PROSITE" id="PS00107">
    <property type="entry name" value="PROTEIN_KINASE_ATP"/>
    <property type="match status" value="1"/>
</dbReference>
<name>A0A078BBD6_STYLE</name>
<feature type="coiled-coil region" evidence="5">
    <location>
        <begin position="708"/>
        <end position="735"/>
    </location>
</feature>
<keyword evidence="7" id="KW-0418">Kinase</keyword>
<accession>A0A078BBD6</accession>
<dbReference type="CDD" id="cd14003">
    <property type="entry name" value="STKc_AMPK-like"/>
    <property type="match status" value="1"/>
</dbReference>
<dbReference type="GO" id="GO:0035556">
    <property type="term" value="P:intracellular signal transduction"/>
    <property type="evidence" value="ECO:0007669"/>
    <property type="project" value="TreeGrafter"/>
</dbReference>
<evidence type="ECO:0000256" key="4">
    <source>
        <dbReference type="PROSITE-ProRule" id="PRU10141"/>
    </source>
</evidence>
<dbReference type="Pfam" id="PF00069">
    <property type="entry name" value="Pkinase"/>
    <property type="match status" value="1"/>
</dbReference>
<dbReference type="SMART" id="SM00220">
    <property type="entry name" value="S_TKc"/>
    <property type="match status" value="1"/>
</dbReference>
<evidence type="ECO:0000256" key="3">
    <source>
        <dbReference type="ARBA" id="ARBA00022840"/>
    </source>
</evidence>
<dbReference type="InterPro" id="IPR000719">
    <property type="entry name" value="Prot_kinase_dom"/>
</dbReference>
<dbReference type="PANTHER" id="PTHR24346">
    <property type="entry name" value="MAP/MICROTUBULE AFFINITY-REGULATING KINASE"/>
    <property type="match status" value="1"/>
</dbReference>
<dbReference type="PROSITE" id="PS50011">
    <property type="entry name" value="PROTEIN_KINASE_DOM"/>
    <property type="match status" value="1"/>
</dbReference>
<dbReference type="SUPFAM" id="SSF56112">
    <property type="entry name" value="Protein kinase-like (PK-like)"/>
    <property type="match status" value="1"/>
</dbReference>
<proteinExistence type="predicted"/>
<dbReference type="EMBL" id="CCKQ01018600">
    <property type="protein sequence ID" value="CDW90572.1"/>
    <property type="molecule type" value="Genomic_DNA"/>
</dbReference>
<keyword evidence="8" id="KW-1185">Reference proteome</keyword>
<evidence type="ECO:0000313" key="7">
    <source>
        <dbReference type="EMBL" id="CDW90572.1"/>
    </source>
</evidence>
<evidence type="ECO:0000313" key="8">
    <source>
        <dbReference type="Proteomes" id="UP000039865"/>
    </source>
</evidence>
<protein>
    <submittedName>
        <fullName evidence="7">Protein kinase domain containing protein</fullName>
    </submittedName>
</protein>
<reference evidence="7 8" key="1">
    <citation type="submission" date="2014-06" db="EMBL/GenBank/DDBJ databases">
        <authorList>
            <person name="Swart Estienne"/>
        </authorList>
    </citation>
    <scope>NUCLEOTIDE SEQUENCE [LARGE SCALE GENOMIC DNA]</scope>
    <source>
        <strain evidence="7 8">130c</strain>
    </source>
</reference>
<organism evidence="7 8">
    <name type="scientific">Stylonychia lemnae</name>
    <name type="common">Ciliate</name>
    <dbReference type="NCBI Taxonomy" id="5949"/>
    <lineage>
        <taxon>Eukaryota</taxon>
        <taxon>Sar</taxon>
        <taxon>Alveolata</taxon>
        <taxon>Ciliophora</taxon>
        <taxon>Intramacronucleata</taxon>
        <taxon>Spirotrichea</taxon>
        <taxon>Stichotrichia</taxon>
        <taxon>Sporadotrichida</taxon>
        <taxon>Oxytrichidae</taxon>
        <taxon>Stylonychinae</taxon>
        <taxon>Stylonychia</taxon>
    </lineage>
</organism>
<keyword evidence="2 4" id="KW-0547">Nucleotide-binding</keyword>
<sequence>MCFQATVNQPSLNLLVVDDFESLLKMSNNNHKLSVKNSPSKKAQNQMVGIQGNSINQNFLNQSNIPLNQLPKVKDLEMYKSLISPQQSVASNINIEQQFIALHKKAATTTQSKLAEYIKGASKSKNPSLKQSAVGYTTAIKDGTKAINGPSRATKHAAFTSSHTPMQQSIERIAGVQSSLDAPSHSSINRYNNISIQSYVEQKSGKKDSINKNQKSLRIVGQPHRQLKQTQNAIKYNQIMKSQTPTQEFIVDQRFMINNTQNKNYFDIDNLFFDGGTGAIGQKKQENNKKQYDQAFSVKVSPMNKVIQNTFPAAVTAMRVQQNQSQPNQGSQPDITYHKRINSQNIQKIQNQAFQKQYTNLNQWRKSALSYKNSQIQEVDHPYEEIDQDMQIKIVENMRTPTVSNRFFIEGFTSNVTSPMIQQHKQLGKQKKSVNYITKEQRKKNISVEPPDLQDFDYKVSKFDNYKPKNGKGFDDIIMPVYEIQKQIQSQVLNKSGKGKDDSYGTNTNKSSSIYQRPLERTYEENEAFKFADLEVERINVVGNKKKGQVLSSNNSPTKGDNQVFVKQNKLFFANVSSHLQKQIVSNPSSVLKQFKDDKKKIILSKDKVAYNGSSMGQPALSQSQKINDMIRIKNISQNQIKKINDFSSTGSNSKPQTSMKQYEEIKKQNQNLPRKISQPTNQINKMSDLNLQKQMNSDLINPIRQAVNRKIYDVNDIQRQLEELTEDEDEIMKKSPRAQEIWTIKRLIKISFKRDEAPPNTSVSFYKIGRLLGRGAFGKVNLALHKLSRKLVAIKSINKKFLKDEHSLRKIENEISLLRLMRHKSVVKLYETFETEKHYLFVMELCSGGDLLSYVRKRRKLAEPVAKYLFKQIIEGIGYIHSKNIIHRDIKLDNILLDNKGHIKIADFGVGKFSKPGNILYDQCGTPAYIAPEIIAEEGYEGGTVDLWSAGVVLFAMLYGNVPFKGADMKELHKQILDADYQLKDEITAGKQNSQLIQLEAKDLIKGLLTRNPRQRLTVPQALKHPWLAKIEDNSKLIFMNNQLKVNIFNESEKTVIQKEFSYVEDNEKNLQSFNLHQSFNFTDRNLNSTQHALLRNLSSKSIILAPFNTTRSNFKEILTQSVQELIVEKNQIIKFGMRVKEIDKNYELNNNFNLDNGVFNKFAQAAEKKALENNNQMRQSRQLFHTQNSSMLQMDQLEKLKNHEENAKYFDQEFVIGNQRFAQFIQQQMITMFIQYQGSDILRSTQENALRIMMLITVLQPIIYQRTILPQLIDLQYIIFKFCINILINYTI</sequence>
<dbReference type="InterPro" id="IPR008271">
    <property type="entry name" value="Ser/Thr_kinase_AS"/>
</dbReference>
<dbReference type="FunFam" id="1.10.510.10:FF:000571">
    <property type="entry name" value="Maternal embryonic leucine zipper kinase"/>
    <property type="match status" value="1"/>
</dbReference>
<dbReference type="PROSITE" id="PS00108">
    <property type="entry name" value="PROTEIN_KINASE_ST"/>
    <property type="match status" value="1"/>
</dbReference>
<dbReference type="InParanoid" id="A0A078BBD6"/>
<evidence type="ECO:0000256" key="1">
    <source>
        <dbReference type="ARBA" id="ARBA00011245"/>
    </source>
</evidence>
<dbReference type="GO" id="GO:0005524">
    <property type="term" value="F:ATP binding"/>
    <property type="evidence" value="ECO:0007669"/>
    <property type="project" value="UniProtKB-UniRule"/>
</dbReference>
<gene>
    <name evidence="7" type="primary">Contig13391.g14291</name>
    <name evidence="7" type="ORF">STYLEM_19717</name>
</gene>
<evidence type="ECO:0000256" key="5">
    <source>
        <dbReference type="SAM" id="Coils"/>
    </source>
</evidence>
<evidence type="ECO:0000259" key="6">
    <source>
        <dbReference type="PROSITE" id="PS50011"/>
    </source>
</evidence>
<dbReference type="InterPro" id="IPR011009">
    <property type="entry name" value="Kinase-like_dom_sf"/>
</dbReference>
<dbReference type="GO" id="GO:0005737">
    <property type="term" value="C:cytoplasm"/>
    <property type="evidence" value="ECO:0007669"/>
    <property type="project" value="TreeGrafter"/>
</dbReference>
<dbReference type="OrthoDB" id="193931at2759"/>
<feature type="domain" description="Protein kinase" evidence="6">
    <location>
        <begin position="767"/>
        <end position="1029"/>
    </location>
</feature>
<dbReference type="InterPro" id="IPR017441">
    <property type="entry name" value="Protein_kinase_ATP_BS"/>
</dbReference>
<keyword evidence="5" id="KW-0175">Coiled coil</keyword>
<keyword evidence="7" id="KW-0808">Transferase</keyword>
<dbReference type="PANTHER" id="PTHR24346:SF30">
    <property type="entry name" value="MATERNAL EMBRYONIC LEUCINE ZIPPER KINASE"/>
    <property type="match status" value="1"/>
</dbReference>